<accession>A0A0D1L4Q9</accession>
<protein>
    <submittedName>
        <fullName evidence="2">YdfQ</fullName>
    </submittedName>
</protein>
<evidence type="ECO:0000313" key="2">
    <source>
        <dbReference type="EMBL" id="KIU10706.1"/>
    </source>
</evidence>
<dbReference type="AlphaFoldDB" id="A0A0D1L4Q9"/>
<dbReference type="EMBL" id="JXBC01000004">
    <property type="protein sequence ID" value="KIU10706.1"/>
    <property type="molecule type" value="Genomic_DNA"/>
</dbReference>
<dbReference type="PATRIC" id="fig|1423.173.peg.2816"/>
<dbReference type="Pfam" id="PF00085">
    <property type="entry name" value="Thioredoxin"/>
    <property type="match status" value="1"/>
</dbReference>
<feature type="domain" description="Thioredoxin" evidence="1">
    <location>
        <begin position="14"/>
        <end position="87"/>
    </location>
</feature>
<evidence type="ECO:0000259" key="1">
    <source>
        <dbReference type="Pfam" id="PF00085"/>
    </source>
</evidence>
<dbReference type="InterPro" id="IPR036249">
    <property type="entry name" value="Thioredoxin-like_sf"/>
</dbReference>
<dbReference type="STRING" id="483913.AN935_02840"/>
<organism evidence="2 3">
    <name type="scientific">Bacillus subtilis</name>
    <dbReference type="NCBI Taxonomy" id="1423"/>
    <lineage>
        <taxon>Bacteria</taxon>
        <taxon>Bacillati</taxon>
        <taxon>Bacillota</taxon>
        <taxon>Bacilli</taxon>
        <taxon>Bacillales</taxon>
        <taxon>Bacillaceae</taxon>
        <taxon>Bacillus</taxon>
    </lineage>
</organism>
<dbReference type="InterPro" id="IPR013766">
    <property type="entry name" value="Thioredoxin_domain"/>
</dbReference>
<sequence length="112" mass="13100">MKEMTELHSLDSIENFIKQHKFSFIFISRPGCTVCHAVLPQLRIVLDQFPNIKLGHINADDVAEVAGRFSVFTVPVLFLFIDGTEFLREARFVHFEQLEQKLKRVYRLYEGE</sequence>
<dbReference type="Proteomes" id="UP000032247">
    <property type="component" value="Unassembled WGS sequence"/>
</dbReference>
<reference evidence="2 3" key="1">
    <citation type="submission" date="2014-12" db="EMBL/GenBank/DDBJ databases">
        <title>Comparative genome analysis of Bacillus coagulans HM-08, Clostridium butyricum HM-68, Bacillus subtilis HM-66 and Bacillus licheniformis BL-09.</title>
        <authorList>
            <person name="Zhang H."/>
        </authorList>
    </citation>
    <scope>NUCLEOTIDE SEQUENCE [LARGE SCALE GENOMIC DNA]</scope>
    <source>
        <strain evidence="2 3">HM-66</strain>
    </source>
</reference>
<dbReference type="RefSeq" id="WP_043858054.1">
    <property type="nucleotide sequence ID" value="NZ_CP045425.1"/>
</dbReference>
<name>A0A0D1L4Q9_BACIU</name>
<dbReference type="SUPFAM" id="SSF52833">
    <property type="entry name" value="Thioredoxin-like"/>
    <property type="match status" value="1"/>
</dbReference>
<dbReference type="Gene3D" id="3.40.30.10">
    <property type="entry name" value="Glutaredoxin"/>
    <property type="match status" value="1"/>
</dbReference>
<dbReference type="CDD" id="cd02947">
    <property type="entry name" value="TRX_family"/>
    <property type="match status" value="1"/>
</dbReference>
<gene>
    <name evidence="2" type="ORF">SC09_Contig25orf00531</name>
</gene>
<comment type="caution">
    <text evidence="2">The sequence shown here is derived from an EMBL/GenBank/DDBJ whole genome shotgun (WGS) entry which is preliminary data.</text>
</comment>
<proteinExistence type="predicted"/>
<evidence type="ECO:0000313" key="3">
    <source>
        <dbReference type="Proteomes" id="UP000032247"/>
    </source>
</evidence>